<dbReference type="Proteomes" id="UP001497516">
    <property type="component" value="Chromosome 9"/>
</dbReference>
<dbReference type="SMART" id="SM01019">
    <property type="entry name" value="B3"/>
    <property type="match status" value="1"/>
</dbReference>
<dbReference type="SUPFAM" id="SSF101936">
    <property type="entry name" value="DNA-binding pseudobarrel domain"/>
    <property type="match status" value="1"/>
</dbReference>
<dbReference type="EMBL" id="OZ034822">
    <property type="protein sequence ID" value="CAL1410091.1"/>
    <property type="molecule type" value="Genomic_DNA"/>
</dbReference>
<dbReference type="Gene3D" id="2.40.330.10">
    <property type="entry name" value="DNA-binding pseudobarrel domain"/>
    <property type="match status" value="1"/>
</dbReference>
<feature type="region of interest" description="Disordered" evidence="7">
    <location>
        <begin position="184"/>
        <end position="245"/>
    </location>
</feature>
<evidence type="ECO:0000256" key="7">
    <source>
        <dbReference type="SAM" id="MobiDB-lite"/>
    </source>
</evidence>
<feature type="domain" description="TF-B3" evidence="8">
    <location>
        <begin position="87"/>
        <end position="178"/>
    </location>
</feature>
<organism evidence="9 10">
    <name type="scientific">Linum trigynum</name>
    <dbReference type="NCBI Taxonomy" id="586398"/>
    <lineage>
        <taxon>Eukaryota</taxon>
        <taxon>Viridiplantae</taxon>
        <taxon>Streptophyta</taxon>
        <taxon>Embryophyta</taxon>
        <taxon>Tracheophyta</taxon>
        <taxon>Spermatophyta</taxon>
        <taxon>Magnoliopsida</taxon>
        <taxon>eudicotyledons</taxon>
        <taxon>Gunneridae</taxon>
        <taxon>Pentapetalae</taxon>
        <taxon>rosids</taxon>
        <taxon>fabids</taxon>
        <taxon>Malpighiales</taxon>
        <taxon>Linaceae</taxon>
        <taxon>Linum</taxon>
    </lineage>
</organism>
<name>A0AAV2GH53_9ROSI</name>
<evidence type="ECO:0000256" key="2">
    <source>
        <dbReference type="ARBA" id="ARBA00023015"/>
    </source>
</evidence>
<feature type="compositionally biased region" description="Polar residues" evidence="7">
    <location>
        <begin position="191"/>
        <end position="202"/>
    </location>
</feature>
<keyword evidence="10" id="KW-1185">Reference proteome</keyword>
<comment type="subcellular location">
    <subcellularLocation>
        <location evidence="1">Nucleus</location>
    </subcellularLocation>
</comment>
<dbReference type="InterPro" id="IPR003340">
    <property type="entry name" value="B3_DNA-bd"/>
</dbReference>
<feature type="coiled-coil region" evidence="6">
    <location>
        <begin position="369"/>
        <end position="417"/>
    </location>
</feature>
<evidence type="ECO:0000256" key="6">
    <source>
        <dbReference type="SAM" id="Coils"/>
    </source>
</evidence>
<dbReference type="GO" id="GO:0005634">
    <property type="term" value="C:nucleus"/>
    <property type="evidence" value="ECO:0007669"/>
    <property type="project" value="UniProtKB-SubCell"/>
</dbReference>
<evidence type="ECO:0000256" key="3">
    <source>
        <dbReference type="ARBA" id="ARBA00023125"/>
    </source>
</evidence>
<sequence length="434" mass="48302">MSDLQVDHTPRRKRGRPRKVKLNEEGLAKIKRILLPEEGSSVQPNSRGYKRKRAVIDDFYVNAEVMNAVMNKAEEIKANLPEDHPTLTKTMLPSHVSNGFWLGLSKEFCDEHMPIVDRRVELEDESGRVWAAKYLALKQGLSGGWRAFSIAHKLVKGDVVVFQLIRRIKFKVYIVRSNASIEADSDGDFGTPNSDTTKSGKTSCPEEAGQNSESQPPEESAPNRGARGSMLRDNDDDGDDGTEETSDLIDKLRGIALDFEQVGSFESFGIVANGSIINNELPRRLGVKYYELCRSRNSFLHQHVLEGLNDKLVAGMIAETVHIADAIRGFELDEGEDRLESWGSRLEAFAKLGMDVGFLLSRLKQLAGLADKADKYRKLRAERGDVEERVKVLEAELGEARGKMEELELEIEGLGIDGDGVEDAVREMASAAWS</sequence>
<keyword evidence="6" id="KW-0175">Coiled coil</keyword>
<evidence type="ECO:0000256" key="4">
    <source>
        <dbReference type="ARBA" id="ARBA00023163"/>
    </source>
</evidence>
<evidence type="ECO:0000313" key="9">
    <source>
        <dbReference type="EMBL" id="CAL1410091.1"/>
    </source>
</evidence>
<keyword evidence="3" id="KW-0238">DNA-binding</keyword>
<dbReference type="InterPro" id="IPR015300">
    <property type="entry name" value="DNA-bd_pseudobarrel_sf"/>
</dbReference>
<evidence type="ECO:0000313" key="10">
    <source>
        <dbReference type="Proteomes" id="UP001497516"/>
    </source>
</evidence>
<keyword evidence="4" id="KW-0804">Transcription</keyword>
<dbReference type="CDD" id="cd10017">
    <property type="entry name" value="B3_DNA"/>
    <property type="match status" value="1"/>
</dbReference>
<reference evidence="9 10" key="1">
    <citation type="submission" date="2024-04" db="EMBL/GenBank/DDBJ databases">
        <authorList>
            <person name="Fracassetti M."/>
        </authorList>
    </citation>
    <scope>NUCLEOTIDE SEQUENCE [LARGE SCALE GENOMIC DNA]</scope>
</reference>
<dbReference type="PANTHER" id="PTHR31391">
    <property type="entry name" value="B3 DOMAIN-CONTAINING PROTEIN OS11G0197600-RELATED"/>
    <property type="match status" value="1"/>
</dbReference>
<dbReference type="PANTHER" id="PTHR31391:SF101">
    <property type="entry name" value="B3 DOMAIN-CONTAINING PROTEIN OS01G0234100"/>
    <property type="match status" value="1"/>
</dbReference>
<dbReference type="GO" id="GO:0003677">
    <property type="term" value="F:DNA binding"/>
    <property type="evidence" value="ECO:0007669"/>
    <property type="project" value="UniProtKB-KW"/>
</dbReference>
<evidence type="ECO:0000256" key="5">
    <source>
        <dbReference type="ARBA" id="ARBA00023242"/>
    </source>
</evidence>
<dbReference type="PROSITE" id="PS50863">
    <property type="entry name" value="B3"/>
    <property type="match status" value="1"/>
</dbReference>
<dbReference type="AlphaFoldDB" id="A0AAV2GH53"/>
<feature type="compositionally biased region" description="Acidic residues" evidence="7">
    <location>
        <begin position="234"/>
        <end position="245"/>
    </location>
</feature>
<keyword evidence="2" id="KW-0805">Transcription regulation</keyword>
<protein>
    <recommendedName>
        <fullName evidence="8">TF-B3 domain-containing protein</fullName>
    </recommendedName>
</protein>
<accession>A0AAV2GH53</accession>
<keyword evidence="5" id="KW-0539">Nucleus</keyword>
<evidence type="ECO:0000259" key="8">
    <source>
        <dbReference type="PROSITE" id="PS50863"/>
    </source>
</evidence>
<evidence type="ECO:0000256" key="1">
    <source>
        <dbReference type="ARBA" id="ARBA00004123"/>
    </source>
</evidence>
<dbReference type="InterPro" id="IPR044837">
    <property type="entry name" value="REM16-like"/>
</dbReference>
<proteinExistence type="predicted"/>
<gene>
    <name evidence="9" type="ORF">LTRI10_LOCUS49537</name>
</gene>
<dbReference type="Pfam" id="PF02362">
    <property type="entry name" value="B3"/>
    <property type="match status" value="1"/>
</dbReference>